<sequence>MANGGGTLQLPDDALKTLEDCGALRALPAMQVQSYKGRQTIKMHQPSPLVSLEMSSELTGTIQMHPVSGSTGIAAARMSAVMSVANGKLQLLQRPDASMWPGASGARGGRIAELSDLHANNWRLFQTEKQKRWICGSIDANKLIVSLGQKGFTDVQVVVNRRPRGGRERKRQGEADLDSSLDNESKKRKILPEAAGQDLRPDRKEGEVEERVMMEGCFRRDRSHQQNSGERVQVSSAIGDKGNLLMTNEICGTFTTAVAGGEDTIEVDLMERDREVREFTDLSPVVGRSNEKDGEGEPQHYTRIGNEKSVAQEGDGKSASEKEEGEIEEMTDDAANDIEEDATNRIVQGIEVVGEEDTVLIAVKSATTKTTIKISKNETHIHASHPLHRQMLLEAVIAELCVL</sequence>
<comment type="caution">
    <text evidence="4">The sequence shown here is derived from an EMBL/GenBank/DDBJ whole genome shotgun (WGS) entry which is preliminary data.</text>
</comment>
<accession>A0A388K9Z8</accession>
<evidence type="ECO:0000256" key="3">
    <source>
        <dbReference type="SAM" id="MobiDB-lite"/>
    </source>
</evidence>
<feature type="compositionally biased region" description="Basic and acidic residues" evidence="3">
    <location>
        <begin position="199"/>
        <end position="208"/>
    </location>
</feature>
<comment type="subcellular location">
    <subcellularLocation>
        <location evidence="1">Nucleus</location>
    </subcellularLocation>
</comment>
<reference evidence="4 5" key="1">
    <citation type="journal article" date="2018" name="Cell">
        <title>The Chara Genome: Secondary Complexity and Implications for Plant Terrestrialization.</title>
        <authorList>
            <person name="Nishiyama T."/>
            <person name="Sakayama H."/>
            <person name="Vries J.D."/>
            <person name="Buschmann H."/>
            <person name="Saint-Marcoux D."/>
            <person name="Ullrich K.K."/>
            <person name="Haas F.B."/>
            <person name="Vanderstraeten L."/>
            <person name="Becker D."/>
            <person name="Lang D."/>
            <person name="Vosolsobe S."/>
            <person name="Rombauts S."/>
            <person name="Wilhelmsson P.K.I."/>
            <person name="Janitza P."/>
            <person name="Kern R."/>
            <person name="Heyl A."/>
            <person name="Rumpler F."/>
            <person name="Villalobos L.I.A.C."/>
            <person name="Clay J.M."/>
            <person name="Skokan R."/>
            <person name="Toyoda A."/>
            <person name="Suzuki Y."/>
            <person name="Kagoshima H."/>
            <person name="Schijlen E."/>
            <person name="Tajeshwar N."/>
            <person name="Catarino B."/>
            <person name="Hetherington A.J."/>
            <person name="Saltykova A."/>
            <person name="Bonnot C."/>
            <person name="Breuninger H."/>
            <person name="Symeonidi A."/>
            <person name="Radhakrishnan G.V."/>
            <person name="Van Nieuwerburgh F."/>
            <person name="Deforce D."/>
            <person name="Chang C."/>
            <person name="Karol K.G."/>
            <person name="Hedrich R."/>
            <person name="Ulvskov P."/>
            <person name="Glockner G."/>
            <person name="Delwiche C.F."/>
            <person name="Petrasek J."/>
            <person name="Van de Peer Y."/>
            <person name="Friml J."/>
            <person name="Beilby M."/>
            <person name="Dolan L."/>
            <person name="Kohara Y."/>
            <person name="Sugano S."/>
            <person name="Fujiyama A."/>
            <person name="Delaux P.-M."/>
            <person name="Quint M."/>
            <person name="TheiBen G."/>
            <person name="Hagemann M."/>
            <person name="Harholt J."/>
            <person name="Dunand C."/>
            <person name="Zachgo S."/>
            <person name="Langdale J."/>
            <person name="Maumus F."/>
            <person name="Straeten D.V.D."/>
            <person name="Gould S.B."/>
            <person name="Rensing S.A."/>
        </authorList>
    </citation>
    <scope>NUCLEOTIDE SEQUENCE [LARGE SCALE GENOMIC DNA]</scope>
    <source>
        <strain evidence="4 5">S276</strain>
    </source>
</reference>
<keyword evidence="5" id="KW-1185">Reference proteome</keyword>
<name>A0A388K9Z8_CHABU</name>
<dbReference type="PANTHER" id="PTHR46094">
    <property type="entry name" value="INTEGRATOR COMPLEX SUBUNIT 9"/>
    <property type="match status" value="1"/>
</dbReference>
<feature type="compositionally biased region" description="Basic and acidic residues" evidence="3">
    <location>
        <begin position="289"/>
        <end position="300"/>
    </location>
</feature>
<feature type="compositionally biased region" description="Acidic residues" evidence="3">
    <location>
        <begin position="323"/>
        <end position="337"/>
    </location>
</feature>
<protein>
    <submittedName>
        <fullName evidence="4">Uncharacterized protein</fullName>
    </submittedName>
</protein>
<organism evidence="4 5">
    <name type="scientific">Chara braunii</name>
    <name type="common">Braun's stonewort</name>
    <dbReference type="NCBI Taxonomy" id="69332"/>
    <lineage>
        <taxon>Eukaryota</taxon>
        <taxon>Viridiplantae</taxon>
        <taxon>Streptophyta</taxon>
        <taxon>Charophyceae</taxon>
        <taxon>Charales</taxon>
        <taxon>Characeae</taxon>
        <taxon>Chara</taxon>
    </lineage>
</organism>
<dbReference type="GO" id="GO:0034472">
    <property type="term" value="P:snRNA 3'-end processing"/>
    <property type="evidence" value="ECO:0007669"/>
    <property type="project" value="TreeGrafter"/>
</dbReference>
<keyword evidence="2" id="KW-0539">Nucleus</keyword>
<proteinExistence type="predicted"/>
<dbReference type="InterPro" id="IPR027074">
    <property type="entry name" value="Integrator_9su"/>
</dbReference>
<dbReference type="Gramene" id="GBG66904">
    <property type="protein sequence ID" value="GBG66904"/>
    <property type="gene ID" value="CBR_g72659"/>
</dbReference>
<feature type="region of interest" description="Disordered" evidence="3">
    <location>
        <begin position="163"/>
        <end position="208"/>
    </location>
</feature>
<evidence type="ECO:0000256" key="1">
    <source>
        <dbReference type="ARBA" id="ARBA00004123"/>
    </source>
</evidence>
<evidence type="ECO:0000313" key="5">
    <source>
        <dbReference type="Proteomes" id="UP000265515"/>
    </source>
</evidence>
<dbReference type="AlphaFoldDB" id="A0A388K9Z8"/>
<evidence type="ECO:0000313" key="4">
    <source>
        <dbReference type="EMBL" id="GBG66904.1"/>
    </source>
</evidence>
<gene>
    <name evidence="4" type="ORF">CBR_g72659</name>
</gene>
<dbReference type="GO" id="GO:0032039">
    <property type="term" value="C:integrator complex"/>
    <property type="evidence" value="ECO:0007669"/>
    <property type="project" value="InterPro"/>
</dbReference>
<evidence type="ECO:0000256" key="2">
    <source>
        <dbReference type="ARBA" id="ARBA00023242"/>
    </source>
</evidence>
<feature type="region of interest" description="Disordered" evidence="3">
    <location>
        <begin position="285"/>
        <end position="337"/>
    </location>
</feature>
<dbReference type="PANTHER" id="PTHR46094:SF1">
    <property type="entry name" value="INTEGRATOR COMPLEX SUBUNIT 9"/>
    <property type="match status" value="1"/>
</dbReference>
<dbReference type="EMBL" id="BFEA01000080">
    <property type="protein sequence ID" value="GBG66904.1"/>
    <property type="molecule type" value="Genomic_DNA"/>
</dbReference>
<dbReference type="Proteomes" id="UP000265515">
    <property type="component" value="Unassembled WGS sequence"/>
</dbReference>